<organism evidence="1 2">
    <name type="scientific">Euplotes crassus</name>
    <dbReference type="NCBI Taxonomy" id="5936"/>
    <lineage>
        <taxon>Eukaryota</taxon>
        <taxon>Sar</taxon>
        <taxon>Alveolata</taxon>
        <taxon>Ciliophora</taxon>
        <taxon>Intramacronucleata</taxon>
        <taxon>Spirotrichea</taxon>
        <taxon>Hypotrichia</taxon>
        <taxon>Euplotida</taxon>
        <taxon>Euplotidae</taxon>
        <taxon>Moneuplotes</taxon>
    </lineage>
</organism>
<protein>
    <submittedName>
        <fullName evidence="1">Uncharacterized protein</fullName>
    </submittedName>
</protein>
<reference evidence="1" key="1">
    <citation type="submission" date="2023-07" db="EMBL/GenBank/DDBJ databases">
        <authorList>
            <consortium name="AG Swart"/>
            <person name="Singh M."/>
            <person name="Singh A."/>
            <person name="Seah K."/>
            <person name="Emmerich C."/>
        </authorList>
    </citation>
    <scope>NUCLEOTIDE SEQUENCE</scope>
    <source>
        <strain evidence="1">DP1</strain>
    </source>
</reference>
<dbReference type="AlphaFoldDB" id="A0AAD1ULD0"/>
<dbReference type="EMBL" id="CAMPGE010010077">
    <property type="protein sequence ID" value="CAI2368932.1"/>
    <property type="molecule type" value="Genomic_DNA"/>
</dbReference>
<comment type="caution">
    <text evidence="1">The sequence shown here is derived from an EMBL/GenBank/DDBJ whole genome shotgun (WGS) entry which is preliminary data.</text>
</comment>
<keyword evidence="2" id="KW-1185">Reference proteome</keyword>
<name>A0AAD1ULD0_EUPCR</name>
<accession>A0AAD1ULD0</accession>
<proteinExistence type="predicted"/>
<dbReference type="Proteomes" id="UP001295684">
    <property type="component" value="Unassembled WGS sequence"/>
</dbReference>
<evidence type="ECO:0000313" key="2">
    <source>
        <dbReference type="Proteomes" id="UP001295684"/>
    </source>
</evidence>
<gene>
    <name evidence="1" type="ORF">ECRASSUSDP1_LOCUS10228</name>
</gene>
<evidence type="ECO:0000313" key="1">
    <source>
        <dbReference type="EMBL" id="CAI2368932.1"/>
    </source>
</evidence>
<sequence length="86" mass="10258">MLDELRCLIKGTIYSNLLYESFRISYYYPKFFFPYLVQSSFVTISRDFLCYPVTYIAKLSRSNNPRKKQTKFSRARVSCDPSFCFS</sequence>